<keyword evidence="2" id="KW-1133">Transmembrane helix</keyword>
<evidence type="ECO:0000256" key="3">
    <source>
        <dbReference type="SAM" id="SignalP"/>
    </source>
</evidence>
<dbReference type="Proteomes" id="UP001165160">
    <property type="component" value="Unassembled WGS sequence"/>
</dbReference>
<proteinExistence type="predicted"/>
<feature type="signal peptide" evidence="3">
    <location>
        <begin position="1"/>
        <end position="27"/>
    </location>
</feature>
<protein>
    <submittedName>
        <fullName evidence="4">Uncharacterized protein</fullName>
    </submittedName>
</protein>
<keyword evidence="5" id="KW-1185">Reference proteome</keyword>
<evidence type="ECO:0000256" key="2">
    <source>
        <dbReference type="SAM" id="Phobius"/>
    </source>
</evidence>
<evidence type="ECO:0000313" key="4">
    <source>
        <dbReference type="EMBL" id="GMI15797.1"/>
    </source>
</evidence>
<dbReference type="AlphaFoldDB" id="A0A9W7KXT9"/>
<organism evidence="4 5">
    <name type="scientific">Triparma verrucosa</name>
    <dbReference type="NCBI Taxonomy" id="1606542"/>
    <lineage>
        <taxon>Eukaryota</taxon>
        <taxon>Sar</taxon>
        <taxon>Stramenopiles</taxon>
        <taxon>Ochrophyta</taxon>
        <taxon>Bolidophyceae</taxon>
        <taxon>Parmales</taxon>
        <taxon>Triparmaceae</taxon>
        <taxon>Triparma</taxon>
    </lineage>
</organism>
<feature type="compositionally biased region" description="Basic and acidic residues" evidence="1">
    <location>
        <begin position="202"/>
        <end position="211"/>
    </location>
</feature>
<comment type="caution">
    <text evidence="4">The sequence shown here is derived from an EMBL/GenBank/DDBJ whole genome shotgun (WGS) entry which is preliminary data.</text>
</comment>
<reference evidence="5" key="1">
    <citation type="journal article" date="2023" name="Commun. Biol.">
        <title>Genome analysis of Parmales, the sister group of diatoms, reveals the evolutionary specialization of diatoms from phago-mixotrophs to photoautotrophs.</title>
        <authorList>
            <person name="Ban H."/>
            <person name="Sato S."/>
            <person name="Yoshikawa S."/>
            <person name="Yamada K."/>
            <person name="Nakamura Y."/>
            <person name="Ichinomiya M."/>
            <person name="Sato N."/>
            <person name="Blanc-Mathieu R."/>
            <person name="Endo H."/>
            <person name="Kuwata A."/>
            <person name="Ogata H."/>
        </authorList>
    </citation>
    <scope>NUCLEOTIDE SEQUENCE [LARGE SCALE GENOMIC DNA]</scope>
    <source>
        <strain evidence="5">NIES 3699</strain>
    </source>
</reference>
<keyword evidence="3" id="KW-0732">Signal</keyword>
<gene>
    <name evidence="4" type="ORF">TrVE_jg4352</name>
</gene>
<keyword evidence="2" id="KW-0812">Transmembrane</keyword>
<feature type="chain" id="PRO_5040939660" evidence="3">
    <location>
        <begin position="28"/>
        <end position="211"/>
    </location>
</feature>
<feature type="region of interest" description="Disordered" evidence="1">
    <location>
        <begin position="192"/>
        <end position="211"/>
    </location>
</feature>
<name>A0A9W7KXT9_9STRA</name>
<evidence type="ECO:0000256" key="1">
    <source>
        <dbReference type="SAM" id="MobiDB-lite"/>
    </source>
</evidence>
<evidence type="ECO:0000313" key="5">
    <source>
        <dbReference type="Proteomes" id="UP001165160"/>
    </source>
</evidence>
<keyword evidence="2" id="KW-0472">Membrane</keyword>
<sequence>MAKSTSKSPRTLFLFLLFHLAPLPSSSFLLSPSRSLRSTLWSNLRSNLRSANDDDDVASNVAAFELSDEGVADDLTDQDIMEMQELDDPITRTLTIIGVNNPFSVFLAATTLMIIILNNVLGVGWLIEYSKSNGFNDEGAAQVQKQVVREPPIGSDLARDLDKIKYERREIEWGNTNDGEVFGEAIIPGKTGDGGGWLLPFRSEKGDNNNK</sequence>
<dbReference type="EMBL" id="BRXX01000533">
    <property type="protein sequence ID" value="GMI15797.1"/>
    <property type="molecule type" value="Genomic_DNA"/>
</dbReference>
<accession>A0A9W7KXT9</accession>
<feature type="transmembrane region" description="Helical" evidence="2">
    <location>
        <begin position="103"/>
        <end position="127"/>
    </location>
</feature>